<dbReference type="EMBL" id="JADOGI010000035">
    <property type="protein sequence ID" value="MBF8186919.1"/>
    <property type="molecule type" value="Genomic_DNA"/>
</dbReference>
<accession>A0A931EWP1</accession>
<dbReference type="Proteomes" id="UP000605361">
    <property type="component" value="Unassembled WGS sequence"/>
</dbReference>
<organism evidence="1 2">
    <name type="scientific">Nonomuraea cypriaca</name>
    <dbReference type="NCBI Taxonomy" id="1187855"/>
    <lineage>
        <taxon>Bacteria</taxon>
        <taxon>Bacillati</taxon>
        <taxon>Actinomycetota</taxon>
        <taxon>Actinomycetes</taxon>
        <taxon>Streptosporangiales</taxon>
        <taxon>Streptosporangiaceae</taxon>
        <taxon>Nonomuraea</taxon>
    </lineage>
</organism>
<reference evidence="1" key="1">
    <citation type="submission" date="2020-11" db="EMBL/GenBank/DDBJ databases">
        <title>Whole-genome analyses of Nonomuraea sp. K274.</title>
        <authorList>
            <person name="Veyisoglu A."/>
        </authorList>
    </citation>
    <scope>NUCLEOTIDE SEQUENCE</scope>
    <source>
        <strain evidence="1">K274</strain>
    </source>
</reference>
<dbReference type="Gene3D" id="3.90.470.20">
    <property type="entry name" value="4'-phosphopantetheinyl transferase domain"/>
    <property type="match status" value="1"/>
</dbReference>
<evidence type="ECO:0000313" key="1">
    <source>
        <dbReference type="EMBL" id="MBF8186919.1"/>
    </source>
</evidence>
<evidence type="ECO:0008006" key="3">
    <source>
        <dbReference type="Google" id="ProtNLM"/>
    </source>
</evidence>
<gene>
    <name evidence="1" type="ORF">ITP53_14450</name>
</gene>
<dbReference type="AlphaFoldDB" id="A0A931EWP1"/>
<proteinExistence type="predicted"/>
<name>A0A931EWP1_9ACTN</name>
<dbReference type="GO" id="GO:0000287">
    <property type="term" value="F:magnesium ion binding"/>
    <property type="evidence" value="ECO:0007669"/>
    <property type="project" value="InterPro"/>
</dbReference>
<keyword evidence="2" id="KW-1185">Reference proteome</keyword>
<protein>
    <recommendedName>
        <fullName evidence="3">4'-phosphopantetheinyl transferase superfamily protein</fullName>
    </recommendedName>
</protein>
<dbReference type="GO" id="GO:0008897">
    <property type="term" value="F:holo-[acyl-carrier-protein] synthase activity"/>
    <property type="evidence" value="ECO:0007669"/>
    <property type="project" value="InterPro"/>
</dbReference>
<dbReference type="InterPro" id="IPR037143">
    <property type="entry name" value="4-PPantetheinyl_Trfase_dom_sf"/>
</dbReference>
<evidence type="ECO:0000313" key="2">
    <source>
        <dbReference type="Proteomes" id="UP000605361"/>
    </source>
</evidence>
<comment type="caution">
    <text evidence="1">The sequence shown here is derived from an EMBL/GenBank/DDBJ whole genome shotgun (WGS) entry which is preliminary data.</text>
</comment>
<dbReference type="RefSeq" id="WP_195895889.1">
    <property type="nucleotide sequence ID" value="NZ_JADOGI010000035.1"/>
</dbReference>
<dbReference type="SUPFAM" id="SSF56214">
    <property type="entry name" value="4'-phosphopantetheinyl transferase"/>
    <property type="match status" value="1"/>
</dbReference>
<sequence>MDALQPERVARAMSEWGPAYSARICSPAEREEWGSEPLGVAACLAVKECLIKALGARPDPFSWHDLRTGGVACDNARALLADAGRALRAADGPAEFRVTGCAVSDRGLCGAALWGQKEDHILAIAVLLEEGSCAQHSSAKD</sequence>